<dbReference type="Proteomes" id="UP000461165">
    <property type="component" value="Unassembled WGS sequence"/>
</dbReference>
<dbReference type="EMBL" id="WEAY01000026">
    <property type="protein sequence ID" value="KAB6836443.1"/>
    <property type="molecule type" value="Genomic_DNA"/>
</dbReference>
<dbReference type="InterPro" id="IPR021145">
    <property type="entry name" value="Portal_protein_SPP1_Gp6-like"/>
</dbReference>
<dbReference type="Proteomes" id="UP000478746">
    <property type="component" value="Unassembled WGS sequence"/>
</dbReference>
<accession>A0A6A2SBJ9</accession>
<evidence type="ECO:0000313" key="5">
    <source>
        <dbReference type="Proteomes" id="UP000478746"/>
    </source>
</evidence>
<feature type="region of interest" description="Disordered" evidence="1">
    <location>
        <begin position="465"/>
        <end position="515"/>
    </location>
</feature>
<organism evidence="2 5">
    <name type="scientific">Bifidobacterium longum</name>
    <dbReference type="NCBI Taxonomy" id="216816"/>
    <lineage>
        <taxon>Bacteria</taxon>
        <taxon>Bacillati</taxon>
        <taxon>Actinomycetota</taxon>
        <taxon>Actinomycetes</taxon>
        <taxon>Bifidobacteriales</taxon>
        <taxon>Bifidobacteriaceae</taxon>
        <taxon>Bifidobacterium</taxon>
    </lineage>
</organism>
<proteinExistence type="predicted"/>
<feature type="compositionally biased region" description="Low complexity" evidence="1">
    <location>
        <begin position="479"/>
        <end position="489"/>
    </location>
</feature>
<evidence type="ECO:0000313" key="2">
    <source>
        <dbReference type="EMBL" id="KAB6836443.1"/>
    </source>
</evidence>
<reference evidence="4 5" key="1">
    <citation type="journal article" date="2019" name="Nat. Med.">
        <title>A library of human gut bacterial isolates paired with longitudinal multiomics data enables mechanistic microbiome research.</title>
        <authorList>
            <person name="Poyet M."/>
            <person name="Groussin M."/>
            <person name="Gibbons S.M."/>
            <person name="Avila-Pacheco J."/>
            <person name="Jiang X."/>
            <person name="Kearney S.M."/>
            <person name="Perrotta A.R."/>
            <person name="Berdy B."/>
            <person name="Zhao S."/>
            <person name="Lieberman T.D."/>
            <person name="Swanson P.K."/>
            <person name="Smith M."/>
            <person name="Roesemann S."/>
            <person name="Alexander J.E."/>
            <person name="Rich S.A."/>
            <person name="Livny J."/>
            <person name="Vlamakis H."/>
            <person name="Clish C."/>
            <person name="Bullock K."/>
            <person name="Deik A."/>
            <person name="Scott J."/>
            <person name="Pierce K.A."/>
            <person name="Xavier R.J."/>
            <person name="Alm E.J."/>
        </authorList>
    </citation>
    <scope>NUCLEOTIDE SEQUENCE [LARGE SCALE GENOMIC DNA]</scope>
    <source>
        <strain evidence="3 4">BIOML-A166</strain>
        <strain evidence="2 5">BIOML-A320</strain>
    </source>
</reference>
<evidence type="ECO:0000256" key="1">
    <source>
        <dbReference type="SAM" id="MobiDB-lite"/>
    </source>
</evidence>
<dbReference type="AlphaFoldDB" id="A0A6A2SBJ9"/>
<dbReference type="EMBL" id="WDVF01000026">
    <property type="protein sequence ID" value="KAB7132515.1"/>
    <property type="molecule type" value="Genomic_DNA"/>
</dbReference>
<gene>
    <name evidence="3" type="ORF">GBC97_10350</name>
    <name evidence="2" type="ORF">GBK08_10450</name>
</gene>
<dbReference type="Pfam" id="PF05133">
    <property type="entry name" value="SPP1_portal"/>
    <property type="match status" value="1"/>
</dbReference>
<name>A0A6A2SBJ9_BIFLN</name>
<evidence type="ECO:0000313" key="4">
    <source>
        <dbReference type="Proteomes" id="UP000461165"/>
    </source>
</evidence>
<comment type="caution">
    <text evidence="2">The sequence shown here is derived from an EMBL/GenBank/DDBJ whole genome shotgun (WGS) entry which is preliminary data.</text>
</comment>
<evidence type="ECO:0000313" key="3">
    <source>
        <dbReference type="EMBL" id="KAB7132515.1"/>
    </source>
</evidence>
<sequence length="515" mass="56508">MQIPSLENVQVDNLPDECREPWDLMIRQWSQKLERNLLRTKYYDGRNELKNLSIAVPDSMAGISEVVGWPQKSVDALADRIVFDGFVGVGDDSRDPLGLDSILSDNDFDVELPQAIRSALTHSCSFLNVRSAEPEDGLRSKVSVSFRSALYETGLWDYARRGLSAALSITDIDRSQYAQANTIVPSELMLYIPGYTIRIRRTQSGRYHADAPCNTYMDHVPVYLIPYHQDLNRPFGRSRISREVMSITDTAVRTMLRMEVSAEFYSSPQRYLIGADEPPEDKNGRKLTGWEATISKMLNISLNEDGQAPTIGQFTQMTMQPHTDMLRALAARMSGATGVPLSQFGVMTDSGPSSSEAIMAAESELVIEAKNACRAIGVQLRKAARDIAILNGTSEDSDELNRLQVNWRDPERPSQAALSDAIVKQVTAIPWLANSDVILEKLGYTDSDITRLLVDKRKAETRSVLDSLVNGGNKDDGQPATGTAASQPSSGGGTGTPRSGETVGDAATAQPRMAA</sequence>
<protein>
    <submittedName>
        <fullName evidence="2">Phage portal protein</fullName>
    </submittedName>
</protein>